<evidence type="ECO:0000313" key="3">
    <source>
        <dbReference type="Proteomes" id="UP000286287"/>
    </source>
</evidence>
<dbReference type="EMBL" id="QYUJ01000009">
    <property type="protein sequence ID" value="RJF74570.1"/>
    <property type="molecule type" value="Genomic_DNA"/>
</dbReference>
<dbReference type="Proteomes" id="UP000286287">
    <property type="component" value="Unassembled WGS sequence"/>
</dbReference>
<gene>
    <name evidence="2" type="ORF">D3875_03250</name>
</gene>
<sequence>MTTVVKMNYTSPGRGDAKARAGSASLKYFTQRPDWEGRNPDREVITREGRFKLEQDGETAHRELSRILAESRGEHLYRVVMSSGDQNMTAYETEQWARNVLEKNGQHEYLMVVHAGDQGHSEHPHVHVLLPAREKFGVEEIREWRRSGDEELAEMHQVIHVVPPLRTAEIEEKAAGKASGRQAEREEDTQTPSRRKSLDVQFER</sequence>
<evidence type="ECO:0000313" key="2">
    <source>
        <dbReference type="EMBL" id="RJF74570.1"/>
    </source>
</evidence>
<feature type="region of interest" description="Disordered" evidence="1">
    <location>
        <begin position="166"/>
        <end position="204"/>
    </location>
</feature>
<accession>A0A418VES2</accession>
<keyword evidence="3" id="KW-1185">Reference proteome</keyword>
<proteinExistence type="predicted"/>
<comment type="caution">
    <text evidence="2">The sequence shown here is derived from an EMBL/GenBank/DDBJ whole genome shotgun (WGS) entry which is preliminary data.</text>
</comment>
<evidence type="ECO:0000256" key="1">
    <source>
        <dbReference type="SAM" id="MobiDB-lite"/>
    </source>
</evidence>
<dbReference type="AlphaFoldDB" id="A0A418VES2"/>
<dbReference type="RefSeq" id="WP_119761109.1">
    <property type="nucleotide sequence ID" value="NZ_QYUJ01000009.1"/>
</dbReference>
<organism evidence="2 3">
    <name type="scientific">Deinococcus cavernae</name>
    <dbReference type="NCBI Taxonomy" id="2320857"/>
    <lineage>
        <taxon>Bacteria</taxon>
        <taxon>Thermotogati</taxon>
        <taxon>Deinococcota</taxon>
        <taxon>Deinococci</taxon>
        <taxon>Deinococcales</taxon>
        <taxon>Deinococcaceae</taxon>
        <taxon>Deinococcus</taxon>
    </lineage>
</organism>
<protein>
    <submittedName>
        <fullName evidence="2">Uncharacterized protein</fullName>
    </submittedName>
</protein>
<name>A0A418VES2_9DEIO</name>
<dbReference type="OrthoDB" id="65080at2"/>
<reference evidence="2 3" key="1">
    <citation type="submission" date="2018-09" db="EMBL/GenBank/DDBJ databases">
        <authorList>
            <person name="Zhu H."/>
        </authorList>
    </citation>
    <scope>NUCLEOTIDE SEQUENCE [LARGE SCALE GENOMIC DNA]</scope>
    <source>
        <strain evidence="2 3">K2S05-167</strain>
    </source>
</reference>